<dbReference type="GO" id="GO:0006412">
    <property type="term" value="P:translation"/>
    <property type="evidence" value="ECO:0007669"/>
    <property type="project" value="InterPro"/>
</dbReference>
<gene>
    <name evidence="4" type="ORF">E2I00_017217</name>
</gene>
<comment type="caution">
    <text evidence="4">The sequence shown here is derived from an EMBL/GenBank/DDBJ whole genome shotgun (WGS) entry which is preliminary data.</text>
</comment>
<reference evidence="4 5" key="1">
    <citation type="journal article" date="2019" name="PLoS ONE">
        <title>Genomic analyses reveal an absence of contemporary introgressive admixture between fin whales and blue whales, despite known hybrids.</title>
        <authorList>
            <person name="Westbury M.V."/>
            <person name="Petersen B."/>
            <person name="Lorenzen E.D."/>
        </authorList>
    </citation>
    <scope>NUCLEOTIDE SEQUENCE [LARGE SCALE GENOMIC DNA]</scope>
    <source>
        <strain evidence="4">FinWhale-01</strain>
    </source>
</reference>
<keyword evidence="3" id="KW-0687">Ribonucleoprotein</keyword>
<protein>
    <submittedName>
        <fullName evidence="4">Uncharacterized protein</fullName>
    </submittedName>
</protein>
<evidence type="ECO:0000256" key="3">
    <source>
        <dbReference type="ARBA" id="ARBA00023274"/>
    </source>
</evidence>
<dbReference type="GO" id="GO:0005840">
    <property type="term" value="C:ribosome"/>
    <property type="evidence" value="ECO:0007669"/>
    <property type="project" value="UniProtKB-KW"/>
</dbReference>
<dbReference type="Gene3D" id="3.10.290.70">
    <property type="match status" value="1"/>
</dbReference>
<dbReference type="PANTHER" id="PTHR10394">
    <property type="entry name" value="40S RIBOSOMAL PROTEIN S8"/>
    <property type="match status" value="1"/>
</dbReference>
<evidence type="ECO:0000313" key="4">
    <source>
        <dbReference type="EMBL" id="KAB0406225.1"/>
    </source>
</evidence>
<keyword evidence="5" id="KW-1185">Reference proteome</keyword>
<dbReference type="OrthoDB" id="9906000at2759"/>
<dbReference type="GO" id="GO:0003735">
    <property type="term" value="F:structural constituent of ribosome"/>
    <property type="evidence" value="ECO:0007669"/>
    <property type="project" value="InterPro"/>
</dbReference>
<name>A0A6A1QFV8_BALPH</name>
<keyword evidence="2" id="KW-0689">Ribosomal protein</keyword>
<dbReference type="Pfam" id="PF01201">
    <property type="entry name" value="Ribosomal_S8e"/>
    <property type="match status" value="1"/>
</dbReference>
<dbReference type="GO" id="GO:1990904">
    <property type="term" value="C:ribonucleoprotein complex"/>
    <property type="evidence" value="ECO:0007669"/>
    <property type="project" value="UniProtKB-KW"/>
</dbReference>
<organism evidence="4 5">
    <name type="scientific">Balaenoptera physalus</name>
    <name type="common">Fin whale</name>
    <name type="synonym">Balaena physalus</name>
    <dbReference type="NCBI Taxonomy" id="9770"/>
    <lineage>
        <taxon>Eukaryota</taxon>
        <taxon>Metazoa</taxon>
        <taxon>Chordata</taxon>
        <taxon>Craniata</taxon>
        <taxon>Vertebrata</taxon>
        <taxon>Euteleostomi</taxon>
        <taxon>Mammalia</taxon>
        <taxon>Eutheria</taxon>
        <taxon>Laurasiatheria</taxon>
        <taxon>Artiodactyla</taxon>
        <taxon>Whippomorpha</taxon>
        <taxon>Cetacea</taxon>
        <taxon>Mysticeti</taxon>
        <taxon>Balaenopteridae</taxon>
        <taxon>Balaenoptera</taxon>
    </lineage>
</organism>
<dbReference type="InterPro" id="IPR001047">
    <property type="entry name" value="Ribosomal_eS8"/>
</dbReference>
<dbReference type="InterPro" id="IPR022309">
    <property type="entry name" value="Ribosomal_Se8/biogenesis_NSA2"/>
</dbReference>
<sequence length="67" mass="7687">MGNFFWGLECCTCKTRITDVVYNASNHELFCTKTLVKNCIMLIDSTPYRQWHKSHCALPQEGGQDDS</sequence>
<evidence type="ECO:0000256" key="1">
    <source>
        <dbReference type="ARBA" id="ARBA00005257"/>
    </source>
</evidence>
<dbReference type="AlphaFoldDB" id="A0A6A1QFV8"/>
<comment type="similarity">
    <text evidence="1">Belongs to the eukaryotic ribosomal protein eS8 family.</text>
</comment>
<dbReference type="Proteomes" id="UP000437017">
    <property type="component" value="Unassembled WGS sequence"/>
</dbReference>
<evidence type="ECO:0000313" key="5">
    <source>
        <dbReference type="Proteomes" id="UP000437017"/>
    </source>
</evidence>
<accession>A0A6A1QFV8</accession>
<evidence type="ECO:0000256" key="2">
    <source>
        <dbReference type="ARBA" id="ARBA00022980"/>
    </source>
</evidence>
<dbReference type="EMBL" id="SGJD01000215">
    <property type="protein sequence ID" value="KAB0406225.1"/>
    <property type="molecule type" value="Genomic_DNA"/>
</dbReference>
<proteinExistence type="inferred from homology"/>